<feature type="domain" description="Flagellin C-terminal" evidence="1">
    <location>
        <begin position="1"/>
        <end position="36"/>
    </location>
</feature>
<gene>
    <name evidence="2" type="ORF">JCM21714_3769</name>
</gene>
<protein>
    <submittedName>
        <fullName evidence="2">Flagellin protein FlaA</fullName>
    </submittedName>
</protein>
<dbReference type="Gene3D" id="6.10.10.10">
    <property type="entry name" value="Flagellar export chaperone, C-terminal domain"/>
    <property type="match status" value="1"/>
</dbReference>
<dbReference type="InterPro" id="IPR046358">
    <property type="entry name" value="Flagellin_C"/>
</dbReference>
<dbReference type="Proteomes" id="UP000019102">
    <property type="component" value="Unassembled WGS sequence"/>
</dbReference>
<dbReference type="EMBL" id="BAVS01000027">
    <property type="protein sequence ID" value="GAE94596.1"/>
    <property type="molecule type" value="Genomic_DNA"/>
</dbReference>
<evidence type="ECO:0000313" key="3">
    <source>
        <dbReference type="Proteomes" id="UP000019102"/>
    </source>
</evidence>
<organism evidence="2 3">
    <name type="scientific">Gracilibacillus boraciitolerans JCM 21714</name>
    <dbReference type="NCBI Taxonomy" id="1298598"/>
    <lineage>
        <taxon>Bacteria</taxon>
        <taxon>Bacillati</taxon>
        <taxon>Bacillota</taxon>
        <taxon>Bacilli</taxon>
        <taxon>Bacillales</taxon>
        <taxon>Bacillaceae</taxon>
        <taxon>Gracilibacillus</taxon>
    </lineage>
</organism>
<dbReference type="eggNOG" id="COG1344">
    <property type="taxonomic scope" value="Bacteria"/>
</dbReference>
<dbReference type="InterPro" id="IPR042187">
    <property type="entry name" value="Flagellin_C_sub2"/>
</dbReference>
<dbReference type="STRING" id="1298598.JCM21714_3769"/>
<accession>W4VN80</accession>
<dbReference type="Pfam" id="PF00700">
    <property type="entry name" value="Flagellin_C"/>
    <property type="match status" value="1"/>
</dbReference>
<keyword evidence="3" id="KW-1185">Reference proteome</keyword>
<name>W4VN80_9BACI</name>
<keyword evidence="2" id="KW-0282">Flagellum</keyword>
<dbReference type="SUPFAM" id="SSF64518">
    <property type="entry name" value="Phase 1 flagellin"/>
    <property type="match status" value="1"/>
</dbReference>
<dbReference type="AlphaFoldDB" id="W4VN80"/>
<keyword evidence="2" id="KW-0966">Cell projection</keyword>
<reference evidence="2 3" key="1">
    <citation type="journal article" date="2014" name="Genome Announc.">
        <title>Draft Genome Sequence of the Boron-Tolerant and Moderately Halotolerant Bacterium Gracilibacillus boraciitolerans JCM 21714T.</title>
        <authorList>
            <person name="Ahmed I."/>
            <person name="Oshima K."/>
            <person name="Suda W."/>
            <person name="Kitamura K."/>
            <person name="Iida T."/>
            <person name="Ohmori Y."/>
            <person name="Fujiwara T."/>
            <person name="Hattori M."/>
            <person name="Ohkuma M."/>
        </authorList>
    </citation>
    <scope>NUCLEOTIDE SEQUENCE [LARGE SCALE GENOMIC DNA]</scope>
    <source>
        <strain evidence="2 3">JCM 21714</strain>
    </source>
</reference>
<comment type="caution">
    <text evidence="2">The sequence shown here is derived from an EMBL/GenBank/DDBJ whole genome shotgun (WGS) entry which is preliminary data.</text>
</comment>
<proteinExistence type="predicted"/>
<evidence type="ECO:0000313" key="2">
    <source>
        <dbReference type="EMBL" id="GAE94596.1"/>
    </source>
</evidence>
<sequence length="37" mass="4089">MAKEMMEMTRTNILSQASQSILAQANQQPQAILQLLG</sequence>
<keyword evidence="2" id="KW-0969">Cilium</keyword>
<dbReference type="GO" id="GO:0009288">
    <property type="term" value="C:bacterial-type flagellum"/>
    <property type="evidence" value="ECO:0007669"/>
    <property type="project" value="InterPro"/>
</dbReference>
<evidence type="ECO:0000259" key="1">
    <source>
        <dbReference type="Pfam" id="PF00700"/>
    </source>
</evidence>